<comment type="caution">
    <text evidence="2">The sequence shown here is derived from an EMBL/GenBank/DDBJ whole genome shotgun (WGS) entry which is preliminary data.</text>
</comment>
<sequence>MQNAVRFRTEGGKPHTPRQPGLPINGHRPALMPSAPTTWAALTADQQDTAEDVLHGLALAGQDGAFGGWVLQAVADLSAEGLSRDALRAASASAARMKGGRELLDEEARATGADLDAVGRRFYRYFAKVARSMRDEAAAPDNVVALRAQGGRQA</sequence>
<name>A0ABS4AYT7_9PROT</name>
<dbReference type="RefSeq" id="WP_209353356.1">
    <property type="nucleotide sequence ID" value="NZ_JAGIYZ010000021.1"/>
</dbReference>
<reference evidence="2 3" key="1">
    <citation type="submission" date="2021-03" db="EMBL/GenBank/DDBJ databases">
        <authorList>
            <person name="So Y."/>
        </authorList>
    </citation>
    <scope>NUCLEOTIDE SEQUENCE [LARGE SCALE GENOMIC DNA]</scope>
    <source>
        <strain evidence="2 3">PWR1</strain>
    </source>
</reference>
<dbReference type="EMBL" id="JAGIYZ010000021">
    <property type="protein sequence ID" value="MBP0465973.1"/>
    <property type="molecule type" value="Genomic_DNA"/>
</dbReference>
<proteinExistence type="predicted"/>
<feature type="region of interest" description="Disordered" evidence="1">
    <location>
        <begin position="1"/>
        <end position="30"/>
    </location>
</feature>
<evidence type="ECO:0000313" key="3">
    <source>
        <dbReference type="Proteomes" id="UP000680815"/>
    </source>
</evidence>
<evidence type="ECO:0008006" key="4">
    <source>
        <dbReference type="Google" id="ProtNLM"/>
    </source>
</evidence>
<dbReference type="Proteomes" id="UP000680815">
    <property type="component" value="Unassembled WGS sequence"/>
</dbReference>
<organism evidence="2 3">
    <name type="scientific">Roseomonas nitratireducens</name>
    <dbReference type="NCBI Taxonomy" id="2820810"/>
    <lineage>
        <taxon>Bacteria</taxon>
        <taxon>Pseudomonadati</taxon>
        <taxon>Pseudomonadota</taxon>
        <taxon>Alphaproteobacteria</taxon>
        <taxon>Acetobacterales</taxon>
        <taxon>Roseomonadaceae</taxon>
        <taxon>Roseomonas</taxon>
    </lineage>
</organism>
<protein>
    <recommendedName>
        <fullName evidence="4">Phasin protein</fullName>
    </recommendedName>
</protein>
<evidence type="ECO:0000313" key="2">
    <source>
        <dbReference type="EMBL" id="MBP0465973.1"/>
    </source>
</evidence>
<gene>
    <name evidence="2" type="ORF">J5Y09_18750</name>
</gene>
<accession>A0ABS4AYT7</accession>
<evidence type="ECO:0000256" key="1">
    <source>
        <dbReference type="SAM" id="MobiDB-lite"/>
    </source>
</evidence>
<keyword evidence="3" id="KW-1185">Reference proteome</keyword>